<dbReference type="EMBL" id="KF900497">
    <property type="protein sequence ID" value="AIE97089.1"/>
    <property type="molecule type" value="Genomic_DNA"/>
</dbReference>
<sequence>MKYLDKFIEHGLHVDEKTWEAVQKIWKNVQPKINKAMHEAKDESNEETAQRKFQKPFDQLSDAEKKILFDGEPSAAIIRATLTYHFICRAFDTWTPNWQRVDDIAGKIQNAEKSQGGKKSARRKRVDGENR</sequence>
<organism evidence="2">
    <name type="scientific">uncultured marine thaumarchaeote AD1000_89_F09</name>
    <dbReference type="NCBI Taxonomy" id="1455947"/>
    <lineage>
        <taxon>Archaea</taxon>
        <taxon>Nitrososphaerota</taxon>
        <taxon>environmental samples</taxon>
    </lineage>
</organism>
<accession>A0A075G0T2</accession>
<evidence type="ECO:0000313" key="2">
    <source>
        <dbReference type="EMBL" id="AIE97089.1"/>
    </source>
</evidence>
<protein>
    <submittedName>
        <fullName evidence="2">Uncharacterized protein</fullName>
    </submittedName>
</protein>
<dbReference type="AlphaFoldDB" id="A0A075G0T2"/>
<feature type="region of interest" description="Disordered" evidence="1">
    <location>
        <begin position="109"/>
        <end position="131"/>
    </location>
</feature>
<evidence type="ECO:0000256" key="1">
    <source>
        <dbReference type="SAM" id="MobiDB-lite"/>
    </source>
</evidence>
<reference evidence="2" key="1">
    <citation type="journal article" date="2014" name="Genome Biol. Evol.">
        <title>Pangenome evidence for extensive interdomain horizontal transfer affecting lineage core and shell genes in uncultured planktonic thaumarchaeota and euryarchaeota.</title>
        <authorList>
            <person name="Deschamps P."/>
            <person name="Zivanovic Y."/>
            <person name="Moreira D."/>
            <person name="Rodriguez-Valera F."/>
            <person name="Lopez-Garcia P."/>
        </authorList>
    </citation>
    <scope>NUCLEOTIDE SEQUENCE</scope>
</reference>
<name>A0A075G0T2_9ARCH</name>
<proteinExistence type="predicted"/>